<proteinExistence type="predicted"/>
<dbReference type="Gene3D" id="3.90.1170.40">
    <property type="entry name" value="Molybdopterin biosynthesis MoaE subunit"/>
    <property type="match status" value="1"/>
</dbReference>
<dbReference type="SUPFAM" id="SSF54690">
    <property type="entry name" value="Molybdopterin synthase subunit MoaE"/>
    <property type="match status" value="1"/>
</dbReference>
<comment type="caution">
    <text evidence="1">The sequence shown here is derived from an EMBL/GenBank/DDBJ whole genome shotgun (WGS) entry which is preliminary data.</text>
</comment>
<accession>A0A3N0CC61</accession>
<dbReference type="InterPro" id="IPR036563">
    <property type="entry name" value="MoaE_sf"/>
</dbReference>
<dbReference type="InterPro" id="IPR003448">
    <property type="entry name" value="Mopterin_biosynth_MoaE"/>
</dbReference>
<name>A0A3N0CC61_9ACTN</name>
<sequence length="148" mass="15556">MTSASPASGNVVRLLDVRDAPLDVAEVLAAVADPAAGGVNLFVGAVRDRDHDRDVLRLEYSAHPTALEQLAAVAAEVAAEFDLIALAAVHRVGALEIGDLAVVSAVSAAHRGQAFEASRALIDRLKERVPIWKHQAFADGTDEWVGVC</sequence>
<dbReference type="OrthoDB" id="9794429at2"/>
<dbReference type="Proteomes" id="UP000267128">
    <property type="component" value="Unassembled WGS sequence"/>
</dbReference>
<dbReference type="GO" id="GO:0006777">
    <property type="term" value="P:Mo-molybdopterin cofactor biosynthetic process"/>
    <property type="evidence" value="ECO:0007669"/>
    <property type="project" value="InterPro"/>
</dbReference>
<evidence type="ECO:0000313" key="2">
    <source>
        <dbReference type="Proteomes" id="UP000267128"/>
    </source>
</evidence>
<protein>
    <submittedName>
        <fullName evidence="1">Molybdenum cofactor biosynthesis protein MoaE</fullName>
    </submittedName>
</protein>
<dbReference type="Pfam" id="PF02391">
    <property type="entry name" value="MoaE"/>
    <property type="match status" value="1"/>
</dbReference>
<keyword evidence="2" id="KW-1185">Reference proteome</keyword>
<dbReference type="CDD" id="cd00756">
    <property type="entry name" value="MoaE"/>
    <property type="match status" value="1"/>
</dbReference>
<dbReference type="RefSeq" id="WP_123228753.1">
    <property type="nucleotide sequence ID" value="NZ_RJSE01000008.1"/>
</dbReference>
<evidence type="ECO:0000313" key="1">
    <source>
        <dbReference type="EMBL" id="RNL61037.1"/>
    </source>
</evidence>
<organism evidence="1 2">
    <name type="scientific">Nocardioides marmoriginsengisoli</name>
    <dbReference type="NCBI Taxonomy" id="661483"/>
    <lineage>
        <taxon>Bacteria</taxon>
        <taxon>Bacillati</taxon>
        <taxon>Actinomycetota</taxon>
        <taxon>Actinomycetes</taxon>
        <taxon>Propionibacteriales</taxon>
        <taxon>Nocardioidaceae</taxon>
        <taxon>Nocardioides</taxon>
    </lineage>
</organism>
<dbReference type="EMBL" id="RJSE01000008">
    <property type="protein sequence ID" value="RNL61037.1"/>
    <property type="molecule type" value="Genomic_DNA"/>
</dbReference>
<gene>
    <name evidence="1" type="ORF">EFK50_16765</name>
</gene>
<dbReference type="AlphaFoldDB" id="A0A3N0CC61"/>
<reference evidence="1 2" key="1">
    <citation type="submission" date="2018-11" db="EMBL/GenBank/DDBJ databases">
        <authorList>
            <person name="Li F."/>
        </authorList>
    </citation>
    <scope>NUCLEOTIDE SEQUENCE [LARGE SCALE GENOMIC DNA]</scope>
    <source>
        <strain evidence="1 2">Gsoil 097</strain>
    </source>
</reference>
<dbReference type="PANTHER" id="PTHR23404">
    <property type="entry name" value="MOLYBDOPTERIN SYNTHASE RELATED"/>
    <property type="match status" value="1"/>
</dbReference>